<dbReference type="PANTHER" id="PTHR22799">
    <property type="entry name" value="TETRANECTIN-RELATED"/>
    <property type="match status" value="1"/>
</dbReference>
<feature type="signal peptide" evidence="5">
    <location>
        <begin position="1"/>
        <end position="20"/>
    </location>
</feature>
<comment type="subcellular location">
    <subcellularLocation>
        <location evidence="1">Secreted</location>
    </subcellularLocation>
</comment>
<evidence type="ECO:0000313" key="7">
    <source>
        <dbReference type="EMBL" id="CAL4210978.1"/>
    </source>
</evidence>
<evidence type="ECO:0000256" key="2">
    <source>
        <dbReference type="ARBA" id="ARBA00022525"/>
    </source>
</evidence>
<feature type="domain" description="C-type lectin" evidence="6">
    <location>
        <begin position="285"/>
        <end position="403"/>
    </location>
</feature>
<comment type="caution">
    <text evidence="7">The sequence shown here is derived from an EMBL/GenBank/DDBJ whole genome shotgun (WGS) entry which is preliminary data.</text>
</comment>
<keyword evidence="3 5" id="KW-0732">Signal</keyword>
<evidence type="ECO:0000259" key="6">
    <source>
        <dbReference type="PROSITE" id="PS50041"/>
    </source>
</evidence>
<gene>
    <name evidence="7" type="ORF">MNOR_LOCUS38369</name>
</gene>
<dbReference type="GO" id="GO:0030246">
    <property type="term" value="F:carbohydrate binding"/>
    <property type="evidence" value="ECO:0007669"/>
    <property type="project" value="UniProtKB-KW"/>
</dbReference>
<accession>A0AAV2SNK3</accession>
<dbReference type="Gene3D" id="3.10.100.10">
    <property type="entry name" value="Mannose-Binding Protein A, subunit A"/>
    <property type="match status" value="2"/>
</dbReference>
<keyword evidence="8" id="KW-1185">Reference proteome</keyword>
<evidence type="ECO:0000256" key="3">
    <source>
        <dbReference type="ARBA" id="ARBA00022729"/>
    </source>
</evidence>
<dbReference type="Proteomes" id="UP001497623">
    <property type="component" value="Unassembled WGS sequence"/>
</dbReference>
<dbReference type="InterPro" id="IPR016187">
    <property type="entry name" value="CTDL_fold"/>
</dbReference>
<organism evidence="7 8">
    <name type="scientific">Meganyctiphanes norvegica</name>
    <name type="common">Northern krill</name>
    <name type="synonym">Thysanopoda norvegica</name>
    <dbReference type="NCBI Taxonomy" id="48144"/>
    <lineage>
        <taxon>Eukaryota</taxon>
        <taxon>Metazoa</taxon>
        <taxon>Ecdysozoa</taxon>
        <taxon>Arthropoda</taxon>
        <taxon>Crustacea</taxon>
        <taxon>Multicrustacea</taxon>
        <taxon>Malacostraca</taxon>
        <taxon>Eumalacostraca</taxon>
        <taxon>Eucarida</taxon>
        <taxon>Euphausiacea</taxon>
        <taxon>Euphausiidae</taxon>
        <taxon>Meganyctiphanes</taxon>
    </lineage>
</organism>
<dbReference type="PROSITE" id="PS51257">
    <property type="entry name" value="PROKAR_LIPOPROTEIN"/>
    <property type="match status" value="1"/>
</dbReference>
<dbReference type="SMART" id="SM00034">
    <property type="entry name" value="CLECT"/>
    <property type="match status" value="2"/>
</dbReference>
<name>A0AAV2SNK3_MEGNR</name>
<dbReference type="EMBL" id="CAXKWB010086306">
    <property type="protein sequence ID" value="CAL4210978.1"/>
    <property type="molecule type" value="Genomic_DNA"/>
</dbReference>
<dbReference type="InterPro" id="IPR001304">
    <property type="entry name" value="C-type_lectin-like"/>
</dbReference>
<sequence length="636" mass="71544">MERSIIVMLVLCLSQYTVQACDADCKSALIEEFKIILDSKLNPIKAELGTFRKQFEIVGGTVADIYTSTDGLDGRSSQSLLASEAVKKMQETMSEDIRTVKEKFEIYESKLNDIETIKTKVESCNINIKETKSELTAIKSELEELVGFKKVVKEIHKYTEGATTKQTSLSDDLQEVKTKVESYETSIKKINPIMTQVNGIVSSVSVMSDDLQEVKVKVESYETSIKTINPIKSEVQSVVSSVSDISKENQELAKNQINSDNMLLNLFTMTATGLNRCPEGFFGFVSTQCFKVFKNQKTKWSEADNICRSEGLTLAEPSDRTAMVLTGFLLQIYGNGTFWVNARSDGKKFLWQQSNKTLESYNRLWTPGQPGDRVSPGHCLSLLVSEEEWRSYPGQPYHSHNCSEIEHYPLCQQLLQGDTHLMKSPILYLEENISQKMDDNEIKNNESDKVLLKSIKLLQDTQALKSLQLDLEVNISQKIDGMERKMIASDKLLLNAIKGCPVDFIEISKQCFKFVFDRKQSWKNAKSDCERRGLKLAQPVESAFSPLRRYLVQHYGDKGYVWMGAQGDGSKLVFQPSGESLDNNSLVWYPSYPGAYLGAKYCLSMRVRVGDLNSHPGQPVDVTGCTSTLYALCEAI</sequence>
<dbReference type="InterPro" id="IPR051663">
    <property type="entry name" value="CLec_Tetranectin-domain"/>
</dbReference>
<keyword evidence="4" id="KW-0430">Lectin</keyword>
<dbReference type="Gene3D" id="1.20.1170.10">
    <property type="match status" value="1"/>
</dbReference>
<feature type="domain" description="C-type lectin" evidence="6">
    <location>
        <begin position="507"/>
        <end position="634"/>
    </location>
</feature>
<feature type="chain" id="PRO_5043562096" description="C-type lectin domain-containing protein" evidence="5">
    <location>
        <begin position="21"/>
        <end position="636"/>
    </location>
</feature>
<dbReference type="GO" id="GO:0008083">
    <property type="term" value="F:growth factor activity"/>
    <property type="evidence" value="ECO:0007669"/>
    <property type="project" value="TreeGrafter"/>
</dbReference>
<evidence type="ECO:0000313" key="8">
    <source>
        <dbReference type="Proteomes" id="UP001497623"/>
    </source>
</evidence>
<dbReference type="CDD" id="cd00037">
    <property type="entry name" value="CLECT"/>
    <property type="match status" value="2"/>
</dbReference>
<dbReference type="PANTHER" id="PTHR22799:SF1">
    <property type="entry name" value="C-TYPE LECTIN DOMAIN FAMILY 11 MEMBER A"/>
    <property type="match status" value="1"/>
</dbReference>
<dbReference type="GO" id="GO:0005615">
    <property type="term" value="C:extracellular space"/>
    <property type="evidence" value="ECO:0007669"/>
    <property type="project" value="TreeGrafter"/>
</dbReference>
<dbReference type="AlphaFoldDB" id="A0AAV2SNK3"/>
<keyword evidence="2" id="KW-0964">Secreted</keyword>
<reference evidence="7 8" key="1">
    <citation type="submission" date="2024-05" db="EMBL/GenBank/DDBJ databases">
        <authorList>
            <person name="Wallberg A."/>
        </authorList>
    </citation>
    <scope>NUCLEOTIDE SEQUENCE [LARGE SCALE GENOMIC DNA]</scope>
</reference>
<evidence type="ECO:0000256" key="4">
    <source>
        <dbReference type="ARBA" id="ARBA00022734"/>
    </source>
</evidence>
<protein>
    <recommendedName>
        <fullName evidence="6">C-type lectin domain-containing protein</fullName>
    </recommendedName>
</protein>
<evidence type="ECO:0000256" key="1">
    <source>
        <dbReference type="ARBA" id="ARBA00004613"/>
    </source>
</evidence>
<evidence type="ECO:0000256" key="5">
    <source>
        <dbReference type="SAM" id="SignalP"/>
    </source>
</evidence>
<dbReference type="PROSITE" id="PS50041">
    <property type="entry name" value="C_TYPE_LECTIN_2"/>
    <property type="match status" value="2"/>
</dbReference>
<proteinExistence type="predicted"/>
<dbReference type="SUPFAM" id="SSF56436">
    <property type="entry name" value="C-type lectin-like"/>
    <property type="match status" value="2"/>
</dbReference>
<dbReference type="InterPro" id="IPR016186">
    <property type="entry name" value="C-type_lectin-like/link_sf"/>
</dbReference>